<protein>
    <recommendedName>
        <fullName evidence="6">Cell shape-determining protein MreB</fullName>
    </recommendedName>
</protein>
<reference evidence="7 8" key="1">
    <citation type="journal article" date="2003" name="DNA Res.">
        <title>Complete genome structure of Gloeobacter violaceus PCC 7421, a cyanobacterium that lacks thylakoids.</title>
        <authorList>
            <person name="Nakamura Y."/>
            <person name="Kaneko T."/>
            <person name="Sato S."/>
            <person name="Mimuro M."/>
            <person name="Miyashita H."/>
            <person name="Tsuchiya T."/>
            <person name="Sasamoto S."/>
            <person name="Watanabe A."/>
            <person name="Kawashima K."/>
            <person name="Kishida Y."/>
            <person name="Kiyokawa C."/>
            <person name="Kohara M."/>
            <person name="Matsumoto M."/>
            <person name="Matsuno A."/>
            <person name="Nakazaki N."/>
            <person name="Shimpo S."/>
            <person name="Takeuchi C."/>
            <person name="Yamada M."/>
            <person name="Tabata S."/>
        </authorList>
    </citation>
    <scope>NUCLEOTIDE SEQUENCE [LARGE SCALE GENOMIC DNA]</scope>
    <source>
        <strain evidence="8">ATCC 29082 / PCC 7421</strain>
    </source>
</reference>
<keyword evidence="8" id="KW-1185">Reference proteome</keyword>
<dbReference type="HAMAP" id="MF_02207">
    <property type="entry name" value="MreB"/>
    <property type="match status" value="1"/>
</dbReference>
<proteinExistence type="inferred from homology"/>
<dbReference type="PATRIC" id="fig|251221.4.peg.2261"/>
<comment type="subcellular location">
    <subcellularLocation>
        <location evidence="6">Cytoplasm</location>
    </subcellularLocation>
    <text evidence="6">Membrane-associated.</text>
</comment>
<dbReference type="HOGENOM" id="CLU_052037_0_0_3"/>
<dbReference type="PRINTS" id="PR01652">
    <property type="entry name" value="SHAPEPROTEIN"/>
</dbReference>
<dbReference type="GO" id="GO:0000902">
    <property type="term" value="P:cell morphogenesis"/>
    <property type="evidence" value="ECO:0007669"/>
    <property type="project" value="InterPro"/>
</dbReference>
<accession>Q7NIF4</accession>
<organism evidence="7 8">
    <name type="scientific">Gloeobacter violaceus (strain ATCC 29082 / PCC 7421)</name>
    <dbReference type="NCBI Taxonomy" id="251221"/>
    <lineage>
        <taxon>Bacteria</taxon>
        <taxon>Bacillati</taxon>
        <taxon>Cyanobacteriota</taxon>
        <taxon>Cyanophyceae</taxon>
        <taxon>Gloeobacterales</taxon>
        <taxon>Gloeobacteraceae</taxon>
        <taxon>Gloeobacter</taxon>
    </lineage>
</organism>
<evidence type="ECO:0000256" key="6">
    <source>
        <dbReference type="HAMAP-Rule" id="MF_02207"/>
    </source>
</evidence>
<evidence type="ECO:0000256" key="4">
    <source>
        <dbReference type="ARBA" id="ARBA00022960"/>
    </source>
</evidence>
<dbReference type="OrthoDB" id="9768127at2"/>
<dbReference type="EMBL" id="BA000045">
    <property type="protein sequence ID" value="BAC90170.1"/>
    <property type="molecule type" value="Genomic_DNA"/>
</dbReference>
<dbReference type="InParanoid" id="Q7NIF4"/>
<comment type="function">
    <text evidence="6">Forms membrane-associated dynamic filaments that are essential for cell shape determination. Acts by regulating cell wall synthesis and cell elongation, and thus cell shape. A feedback loop between cell geometry and MreB localization may maintain elongated cell shape by targeting cell wall growth to regions of negative cell wall curvature.</text>
</comment>
<dbReference type="RefSeq" id="WP_011142226.1">
    <property type="nucleotide sequence ID" value="NC_005125.1"/>
</dbReference>
<evidence type="ECO:0000313" key="8">
    <source>
        <dbReference type="Proteomes" id="UP000000557"/>
    </source>
</evidence>
<dbReference type="InterPro" id="IPR056546">
    <property type="entry name" value="MreB_MamK-like"/>
</dbReference>
<reference evidence="7 8" key="2">
    <citation type="journal article" date="2003" name="DNA Res.">
        <title>Complete genome structure of Gloeobacter violaceus PCC 7421, a cyanobacterium that lacks thylakoids (supplement).</title>
        <authorList>
            <person name="Nakamura Y."/>
            <person name="Kaneko T."/>
            <person name="Sato S."/>
            <person name="Mimuro M."/>
            <person name="Miyashita H."/>
            <person name="Tsuchiya T."/>
            <person name="Sasamoto S."/>
            <person name="Watanabe A."/>
            <person name="Kawashima K."/>
            <person name="Kishida Y."/>
            <person name="Kiyokawa C."/>
            <person name="Kohara M."/>
            <person name="Matsumoto M."/>
            <person name="Matsuno A."/>
            <person name="Nakazaki N."/>
            <person name="Shimpo S."/>
            <person name="Takeuchi C."/>
            <person name="Yamada M."/>
            <person name="Tabata S."/>
        </authorList>
    </citation>
    <scope>NUCLEOTIDE SEQUENCE [LARGE SCALE GENOMIC DNA]</scope>
    <source>
        <strain evidence="8">ATCC 29082 / PCC 7421</strain>
    </source>
</reference>
<dbReference type="AlphaFoldDB" id="Q7NIF4"/>
<dbReference type="PANTHER" id="PTHR42749:SF1">
    <property type="entry name" value="CELL SHAPE-DETERMINING PROTEIN MREB"/>
    <property type="match status" value="1"/>
</dbReference>
<dbReference type="eggNOG" id="COG1077">
    <property type="taxonomic scope" value="Bacteria"/>
</dbReference>
<name>Q7NIF4_GLOVI</name>
<dbReference type="GO" id="GO:0005524">
    <property type="term" value="F:ATP binding"/>
    <property type="evidence" value="ECO:0007669"/>
    <property type="project" value="UniProtKB-KW"/>
</dbReference>
<keyword evidence="2 6" id="KW-0547">Nucleotide-binding</keyword>
<evidence type="ECO:0000256" key="5">
    <source>
        <dbReference type="ARBA" id="ARBA00023458"/>
    </source>
</evidence>
<dbReference type="GO" id="GO:0005737">
    <property type="term" value="C:cytoplasm"/>
    <property type="evidence" value="ECO:0007669"/>
    <property type="project" value="UniProtKB-SubCell"/>
</dbReference>
<gene>
    <name evidence="6" type="primary">mreB</name>
    <name evidence="7" type="ordered locus">gll2229</name>
</gene>
<dbReference type="Pfam" id="PF06723">
    <property type="entry name" value="MreB_Mbl"/>
    <property type="match status" value="1"/>
</dbReference>
<feature type="binding site" evidence="6">
    <location>
        <begin position="289"/>
        <end position="292"/>
    </location>
    <ligand>
        <name>ATP</name>
        <dbReference type="ChEBI" id="CHEBI:30616"/>
    </ligand>
</feature>
<dbReference type="KEGG" id="gvi:gll2229"/>
<comment type="caution">
    <text evidence="6">Lacks conserved residue(s) required for the propagation of feature annotation.</text>
</comment>
<keyword evidence="1 6" id="KW-0963">Cytoplasm</keyword>
<dbReference type="NCBIfam" id="TIGR00904">
    <property type="entry name" value="mreB"/>
    <property type="match status" value="1"/>
</dbReference>
<dbReference type="SUPFAM" id="SSF53067">
    <property type="entry name" value="Actin-like ATPase domain"/>
    <property type="match status" value="2"/>
</dbReference>
<dbReference type="NCBIfam" id="NF010539">
    <property type="entry name" value="PRK13927.1"/>
    <property type="match status" value="1"/>
</dbReference>
<dbReference type="InterPro" id="IPR043129">
    <property type="entry name" value="ATPase_NBD"/>
</dbReference>
<keyword evidence="4 6" id="KW-0133">Cell shape</keyword>
<dbReference type="Proteomes" id="UP000000557">
    <property type="component" value="Chromosome"/>
</dbReference>
<comment type="similarity">
    <text evidence="5 6">Belongs to the FtsA/MreB family.</text>
</comment>
<dbReference type="GO" id="GO:0008360">
    <property type="term" value="P:regulation of cell shape"/>
    <property type="evidence" value="ECO:0007669"/>
    <property type="project" value="UniProtKB-UniRule"/>
</dbReference>
<sequence>MFRLFNRSACEIGIDLGSANTLIYRNGQGIVLAEPSVVALECRGDRLIAAGEEASQLIGRSPTNMVLSRPLREGVIADFESAAVMLKHFVRKAMGTSSSVSRMVVGIPSGVTEVERRAVIETATHAGARSVHLIDEPLAAAIGAGLPVTAPVGGMIVDIGGGTTEVAVLCHQGCVASQSVRVAGDAMNECITQYLRKHYDLIVGEHTAEQLKIDLGSAAGSGGDRSIEVCGQDLLSSLPRIHVVHESEVRECIREPIRTIVDAVRRTLELTPPQLVADIYRRGIVLCGGGALLRGLDELLAAETGICVHIAESPLACVALGTGQVLENPQKWSRVLSAQALAV</sequence>
<dbReference type="PhylomeDB" id="Q7NIF4"/>
<dbReference type="InterPro" id="IPR004753">
    <property type="entry name" value="MreB"/>
</dbReference>
<dbReference type="PANTHER" id="PTHR42749">
    <property type="entry name" value="CELL SHAPE-DETERMINING PROTEIN MREB"/>
    <property type="match status" value="1"/>
</dbReference>
<dbReference type="STRING" id="251221.gene:10759724"/>
<dbReference type="CDD" id="cd10225">
    <property type="entry name" value="ASKHA_NBD_MreB-like"/>
    <property type="match status" value="1"/>
</dbReference>
<evidence type="ECO:0000256" key="2">
    <source>
        <dbReference type="ARBA" id="ARBA00022741"/>
    </source>
</evidence>
<evidence type="ECO:0000256" key="3">
    <source>
        <dbReference type="ARBA" id="ARBA00022840"/>
    </source>
</evidence>
<evidence type="ECO:0000256" key="1">
    <source>
        <dbReference type="ARBA" id="ARBA00022490"/>
    </source>
</evidence>
<keyword evidence="3 6" id="KW-0067">ATP-binding</keyword>
<evidence type="ECO:0000313" key="7">
    <source>
        <dbReference type="EMBL" id="BAC90170.1"/>
    </source>
</evidence>
<feature type="binding site" evidence="6">
    <location>
        <begin position="209"/>
        <end position="212"/>
    </location>
    <ligand>
        <name>ATP</name>
        <dbReference type="ChEBI" id="CHEBI:30616"/>
    </ligand>
</feature>
<feature type="binding site" evidence="6">
    <location>
        <begin position="161"/>
        <end position="163"/>
    </location>
    <ligand>
        <name>ATP</name>
        <dbReference type="ChEBI" id="CHEBI:30616"/>
    </ligand>
</feature>
<dbReference type="EnsemblBacteria" id="BAC90170">
    <property type="protein sequence ID" value="BAC90170"/>
    <property type="gene ID" value="BAC90170"/>
</dbReference>
<dbReference type="Gene3D" id="3.30.420.40">
    <property type="match status" value="3"/>
</dbReference>
<comment type="subunit">
    <text evidence="6">Forms polymers.</text>
</comment>